<evidence type="ECO:0000256" key="4">
    <source>
        <dbReference type="ARBA" id="ARBA00023128"/>
    </source>
</evidence>
<keyword evidence="2" id="KW-0999">Mitochondrion inner membrane</keyword>
<evidence type="ECO:0000256" key="2">
    <source>
        <dbReference type="ARBA" id="ARBA00022792"/>
    </source>
</evidence>
<keyword evidence="3" id="KW-0809">Transit peptide</keyword>
<name>A0A176VRY9_MARPO</name>
<organism evidence="7 8">
    <name type="scientific">Marchantia polymorpha subsp. ruderalis</name>
    <dbReference type="NCBI Taxonomy" id="1480154"/>
    <lineage>
        <taxon>Eukaryota</taxon>
        <taxon>Viridiplantae</taxon>
        <taxon>Streptophyta</taxon>
        <taxon>Embryophyta</taxon>
        <taxon>Marchantiophyta</taxon>
        <taxon>Marchantiopsida</taxon>
        <taxon>Marchantiidae</taxon>
        <taxon>Marchantiales</taxon>
        <taxon>Marchantiaceae</taxon>
        <taxon>Marchantia</taxon>
    </lineage>
</organism>
<accession>A0A176VRY9</accession>
<keyword evidence="4" id="KW-0496">Mitochondrion</keyword>
<evidence type="ECO:0000256" key="1">
    <source>
        <dbReference type="ARBA" id="ARBA00004273"/>
    </source>
</evidence>
<dbReference type="SUPFAM" id="SSF81411">
    <property type="entry name" value="Mitochondrial cytochrome c oxidase subunit VIa"/>
    <property type="match status" value="1"/>
</dbReference>
<dbReference type="PANTHER" id="PTHR11504:SF0">
    <property type="entry name" value="CYTOCHROME C OXIDASE SUBUNIT"/>
    <property type="match status" value="1"/>
</dbReference>
<dbReference type="AlphaFoldDB" id="A0A176VRY9"/>
<proteinExistence type="inferred from homology"/>
<dbReference type="GO" id="GO:0005743">
    <property type="term" value="C:mitochondrial inner membrane"/>
    <property type="evidence" value="ECO:0007669"/>
    <property type="project" value="UniProtKB-SubCell"/>
</dbReference>
<keyword evidence="5" id="KW-0472">Membrane</keyword>
<evidence type="ECO:0000313" key="7">
    <source>
        <dbReference type="EMBL" id="OAE23457.1"/>
    </source>
</evidence>
<evidence type="ECO:0000313" key="8">
    <source>
        <dbReference type="Proteomes" id="UP000077202"/>
    </source>
</evidence>
<dbReference type="EMBL" id="LVLJ01002837">
    <property type="protein sequence ID" value="OAE23457.1"/>
    <property type="molecule type" value="Genomic_DNA"/>
</dbReference>
<comment type="subcellular location">
    <subcellularLocation>
        <location evidence="1">Mitochondrion inner membrane</location>
    </subcellularLocation>
</comment>
<keyword evidence="8" id="KW-1185">Reference proteome</keyword>
<sequence length="118" mass="13482">MAQFLRQKLGPMLLRPSAAVQPKQIPKRTFSSSAQHEDAVATLGMGRLDQISLGEEETVKWRNITILGYIGCTLLGAYTLIGGEHHNEERPEYSYLRIRNKEFPWGPDGLFEYKDEHH</sequence>
<dbReference type="Proteomes" id="UP000077202">
    <property type="component" value="Unassembled WGS sequence"/>
</dbReference>
<dbReference type="Pfam" id="PF02046">
    <property type="entry name" value="COX6A"/>
    <property type="match status" value="1"/>
</dbReference>
<dbReference type="InterPro" id="IPR001349">
    <property type="entry name" value="Cyt_c_oxidase_su6a"/>
</dbReference>
<dbReference type="PANTHER" id="PTHR11504">
    <property type="entry name" value="CYTOCHROME C OXIDASE POLYPEPTIDE VIA"/>
    <property type="match status" value="1"/>
</dbReference>
<dbReference type="GO" id="GO:0030234">
    <property type="term" value="F:enzyme regulator activity"/>
    <property type="evidence" value="ECO:0007669"/>
    <property type="project" value="TreeGrafter"/>
</dbReference>
<evidence type="ECO:0000256" key="5">
    <source>
        <dbReference type="ARBA" id="ARBA00023136"/>
    </source>
</evidence>
<evidence type="ECO:0000256" key="3">
    <source>
        <dbReference type="ARBA" id="ARBA00022946"/>
    </source>
</evidence>
<comment type="caution">
    <text evidence="7">The sequence shown here is derived from an EMBL/GenBank/DDBJ whole genome shotgun (WGS) entry which is preliminary data.</text>
</comment>
<dbReference type="GO" id="GO:0006123">
    <property type="term" value="P:mitochondrial electron transport, cytochrome c to oxygen"/>
    <property type="evidence" value="ECO:0007669"/>
    <property type="project" value="TreeGrafter"/>
</dbReference>
<protein>
    <submittedName>
        <fullName evidence="7">Uncharacterized protein</fullName>
    </submittedName>
</protein>
<dbReference type="InterPro" id="IPR036418">
    <property type="entry name" value="Cyt_c_oxidase_su6a_sf"/>
</dbReference>
<comment type="similarity">
    <text evidence="6">Belongs to the cytochrome c oxidase subunit 6A family.</text>
</comment>
<reference evidence="7" key="1">
    <citation type="submission" date="2016-03" db="EMBL/GenBank/DDBJ databases">
        <title>Mechanisms controlling the formation of the plant cell surface in tip-growing cells are functionally conserved among land plants.</title>
        <authorList>
            <person name="Honkanen S."/>
            <person name="Jones V.A."/>
            <person name="Morieri G."/>
            <person name="Champion C."/>
            <person name="Hetherington A.J."/>
            <person name="Kelly S."/>
            <person name="Saint-Marcoux D."/>
            <person name="Proust H."/>
            <person name="Prescott H."/>
            <person name="Dolan L."/>
        </authorList>
    </citation>
    <scope>NUCLEOTIDE SEQUENCE [LARGE SCALE GENOMIC DNA]</scope>
    <source>
        <tissue evidence="7">Whole gametophyte</tissue>
    </source>
</reference>
<dbReference type="Gene3D" id="4.10.95.10">
    <property type="entry name" value="Cytochrome c oxidase, subunit VIa"/>
    <property type="match status" value="1"/>
</dbReference>
<gene>
    <name evidence="7" type="ORF">AXG93_285s1140</name>
</gene>
<evidence type="ECO:0000256" key="6">
    <source>
        <dbReference type="RuleBase" id="RU004396"/>
    </source>
</evidence>